<feature type="chain" id="PRO_5047348257" evidence="1">
    <location>
        <begin position="28"/>
        <end position="168"/>
    </location>
</feature>
<name>A0ABX5EMZ8_9BACL</name>
<dbReference type="EMBL" id="PVTZ01000007">
    <property type="protein sequence ID" value="PRZ13823.1"/>
    <property type="molecule type" value="Genomic_DNA"/>
</dbReference>
<protein>
    <submittedName>
        <fullName evidence="2">Uncharacterized protein</fullName>
    </submittedName>
</protein>
<gene>
    <name evidence="2" type="ORF">CLV36_10713</name>
</gene>
<dbReference type="Proteomes" id="UP000238836">
    <property type="component" value="Unassembled WGS sequence"/>
</dbReference>
<reference evidence="2 3" key="1">
    <citation type="submission" date="2018-03" db="EMBL/GenBank/DDBJ databases">
        <title>Genomic Encyclopedia of Archaeal and Bacterial Type Strains, Phase II (KMG-II): from individual species to whole genera.</title>
        <authorList>
            <person name="Goeker M."/>
        </authorList>
    </citation>
    <scope>NUCLEOTIDE SEQUENCE [LARGE SCALE GENOMIC DNA]</scope>
    <source>
        <strain evidence="2 3">RHA1</strain>
    </source>
</reference>
<comment type="caution">
    <text evidence="2">The sequence shown here is derived from an EMBL/GenBank/DDBJ whole genome shotgun (WGS) entry which is preliminary data.</text>
</comment>
<evidence type="ECO:0000313" key="3">
    <source>
        <dbReference type="Proteomes" id="UP000238836"/>
    </source>
</evidence>
<evidence type="ECO:0000256" key="1">
    <source>
        <dbReference type="SAM" id="SignalP"/>
    </source>
</evidence>
<dbReference type="RefSeq" id="WP_106342521.1">
    <property type="nucleotide sequence ID" value="NZ_PVTZ01000007.1"/>
</dbReference>
<accession>A0ABX5EMZ8</accession>
<keyword evidence="3" id="KW-1185">Reference proteome</keyword>
<sequence length="168" mass="18148">MQMKTKRWAVMGLSATLLLAGAGSVFAFSEQPVQAVHAKKAVHIAKDIHSGDVNKKASQPNDIYDGPQDLIFDGPGAAFLNNPQLFSLLQMDAATLKQALDSGKSVLDVAASKNVSEKQVIDVIVQAQVKVQQQAEKDGKVPPTPIDELIRGIELKVKQVVEHRGAWE</sequence>
<proteinExistence type="predicted"/>
<feature type="signal peptide" evidence="1">
    <location>
        <begin position="1"/>
        <end position="27"/>
    </location>
</feature>
<evidence type="ECO:0000313" key="2">
    <source>
        <dbReference type="EMBL" id="PRZ13823.1"/>
    </source>
</evidence>
<keyword evidence="1" id="KW-0732">Signal</keyword>
<organism evidence="2 3">
    <name type="scientific">Laceyella sediminis</name>
    <dbReference type="NCBI Taxonomy" id="573074"/>
    <lineage>
        <taxon>Bacteria</taxon>
        <taxon>Bacillati</taxon>
        <taxon>Bacillota</taxon>
        <taxon>Bacilli</taxon>
        <taxon>Bacillales</taxon>
        <taxon>Thermoactinomycetaceae</taxon>
        <taxon>Laceyella</taxon>
    </lineage>
</organism>